<dbReference type="PANTHER" id="PTHR37534:SF17">
    <property type="entry name" value="ZN(2)-C6 FUNGAL-TYPE DOMAIN-CONTAINING PROTEIN"/>
    <property type="match status" value="1"/>
</dbReference>
<dbReference type="OrthoDB" id="5386330at2759"/>
<dbReference type="SUPFAM" id="SSF57701">
    <property type="entry name" value="Zn2/Cys6 DNA-binding domain"/>
    <property type="match status" value="1"/>
</dbReference>
<dbReference type="GO" id="GO:0045944">
    <property type="term" value="P:positive regulation of transcription by RNA polymerase II"/>
    <property type="evidence" value="ECO:0007669"/>
    <property type="project" value="TreeGrafter"/>
</dbReference>
<dbReference type="GO" id="GO:0000981">
    <property type="term" value="F:DNA-binding transcription factor activity, RNA polymerase II-specific"/>
    <property type="evidence" value="ECO:0007669"/>
    <property type="project" value="InterPro"/>
</dbReference>
<reference evidence="5 6" key="1">
    <citation type="submission" date="2017-06" db="EMBL/GenBank/DDBJ databases">
        <title>Comparative genomic analysis of Ambrosia Fusariam Clade fungi.</title>
        <authorList>
            <person name="Stajich J.E."/>
            <person name="Carrillo J."/>
            <person name="Kijimoto T."/>
            <person name="Eskalen A."/>
            <person name="O'Donnell K."/>
            <person name="Kasson M."/>
        </authorList>
    </citation>
    <scope>NUCLEOTIDE SEQUENCE [LARGE SCALE GENOMIC DNA]</scope>
    <source>
        <strain evidence="5 6">NRRL62584</strain>
    </source>
</reference>
<gene>
    <name evidence="5" type="ORF">CEP54_002709</name>
</gene>
<evidence type="ECO:0000256" key="1">
    <source>
        <dbReference type="ARBA" id="ARBA00004123"/>
    </source>
</evidence>
<dbReference type="Pfam" id="PF11951">
    <property type="entry name" value="Fungal_trans_2"/>
    <property type="match status" value="2"/>
</dbReference>
<dbReference type="CDD" id="cd00067">
    <property type="entry name" value="GAL4"/>
    <property type="match status" value="1"/>
</dbReference>
<evidence type="ECO:0000313" key="5">
    <source>
        <dbReference type="EMBL" id="RSL68598.1"/>
    </source>
</evidence>
<dbReference type="GO" id="GO:0005634">
    <property type="term" value="C:nucleus"/>
    <property type="evidence" value="ECO:0007669"/>
    <property type="project" value="UniProtKB-SubCell"/>
</dbReference>
<dbReference type="InterPro" id="IPR021858">
    <property type="entry name" value="Fun_TF"/>
</dbReference>
<dbReference type="STRING" id="1325734.A0A428QTP1"/>
<dbReference type="PROSITE" id="PS50048">
    <property type="entry name" value="ZN2_CY6_FUNGAL_2"/>
    <property type="match status" value="1"/>
</dbReference>
<evidence type="ECO:0000313" key="6">
    <source>
        <dbReference type="Proteomes" id="UP000288168"/>
    </source>
</evidence>
<comment type="subcellular location">
    <subcellularLocation>
        <location evidence="1">Nucleus</location>
    </subcellularLocation>
</comment>
<dbReference type="Proteomes" id="UP000288168">
    <property type="component" value="Unassembled WGS sequence"/>
</dbReference>
<keyword evidence="2" id="KW-0539">Nucleus</keyword>
<organism evidence="5 6">
    <name type="scientific">Fusarium duplospermum</name>
    <dbReference type="NCBI Taxonomy" id="1325734"/>
    <lineage>
        <taxon>Eukaryota</taxon>
        <taxon>Fungi</taxon>
        <taxon>Dikarya</taxon>
        <taxon>Ascomycota</taxon>
        <taxon>Pezizomycotina</taxon>
        <taxon>Sordariomycetes</taxon>
        <taxon>Hypocreomycetidae</taxon>
        <taxon>Hypocreales</taxon>
        <taxon>Nectriaceae</taxon>
        <taxon>Fusarium</taxon>
        <taxon>Fusarium solani species complex</taxon>
    </lineage>
</organism>
<feature type="compositionally biased region" description="Low complexity" evidence="3">
    <location>
        <begin position="103"/>
        <end position="129"/>
    </location>
</feature>
<dbReference type="GO" id="GO:0000976">
    <property type="term" value="F:transcription cis-regulatory region binding"/>
    <property type="evidence" value="ECO:0007669"/>
    <property type="project" value="TreeGrafter"/>
</dbReference>
<dbReference type="InterPro" id="IPR001138">
    <property type="entry name" value="Zn2Cys6_DnaBD"/>
</dbReference>
<dbReference type="GO" id="GO:0008270">
    <property type="term" value="F:zinc ion binding"/>
    <property type="evidence" value="ECO:0007669"/>
    <property type="project" value="InterPro"/>
</dbReference>
<keyword evidence="6" id="KW-1185">Reference proteome</keyword>
<dbReference type="InterPro" id="IPR036864">
    <property type="entry name" value="Zn2-C6_fun-type_DNA-bd_sf"/>
</dbReference>
<name>A0A428QTP1_9HYPO</name>
<evidence type="ECO:0000256" key="3">
    <source>
        <dbReference type="SAM" id="MobiDB-lite"/>
    </source>
</evidence>
<evidence type="ECO:0000259" key="4">
    <source>
        <dbReference type="PROSITE" id="PS50048"/>
    </source>
</evidence>
<dbReference type="AlphaFoldDB" id="A0A428QTP1"/>
<accession>A0A428QTP1</accession>
<protein>
    <recommendedName>
        <fullName evidence="4">Zn(2)-C6 fungal-type domain-containing protein</fullName>
    </recommendedName>
</protein>
<proteinExistence type="predicted"/>
<dbReference type="PANTHER" id="PTHR37534">
    <property type="entry name" value="TRANSCRIPTIONAL ACTIVATOR PROTEIN UGA3"/>
    <property type="match status" value="1"/>
</dbReference>
<dbReference type="EMBL" id="NKCI01000016">
    <property type="protein sequence ID" value="RSL68598.1"/>
    <property type="molecule type" value="Genomic_DNA"/>
</dbReference>
<comment type="caution">
    <text evidence="5">The sequence shown here is derived from an EMBL/GenBank/DDBJ whole genome shotgun (WGS) entry which is preliminary data.</text>
</comment>
<feature type="region of interest" description="Disordered" evidence="3">
    <location>
        <begin position="84"/>
        <end position="131"/>
    </location>
</feature>
<sequence length="464" mass="51534">MSLAKRNNGCYECCKRRLKCDKTEPECLKCQKKGISCSGQGLRCRFSSHMVVNPGTQTLNLASRPSASHTITFNQPEKSYRWVDAGQRVKKGRVRRSQESEKSSTSSPEAASDSASSSTDDSVSEVSDTPSERCNVIVPYAYQTPLRPAPDESSRPRTRMLFSHFANTVAPVMVVLDSLSNGYRDIILPLACQDEVLERAVSVVSAFHLAQKAPGLRPAAEAGHHAIVTKLRRDSLKLTPEQLFNPYTLATILVLLVGETITGADNYTYLLEMLNCLAQSPESIAALPQSLGEFFLQQIKMFQLFGSPLSDEKKGLRILTGPADDYLDFMSYPDLGPDSEHYTNMELMRSAIHDACSIYRRRAESSLSQDESIHLVEQMRQKVLGLDCSTKGAHALVWTYFIAAAESTLPEHRDFFSGRLKSLYQVTGFGSIPVALQALKTIWSMQGTRRWTEIVSTDTPILIM</sequence>
<dbReference type="PROSITE" id="PS00463">
    <property type="entry name" value="ZN2_CY6_FUNGAL_1"/>
    <property type="match status" value="1"/>
</dbReference>
<evidence type="ECO:0000256" key="2">
    <source>
        <dbReference type="ARBA" id="ARBA00023242"/>
    </source>
</evidence>
<feature type="domain" description="Zn(2)-C6 fungal-type" evidence="4">
    <location>
        <begin position="9"/>
        <end position="38"/>
    </location>
</feature>